<organism evidence="1 2">
    <name type="scientific">Halopseudomonas xinjiangensis</name>
    <dbReference type="NCBI Taxonomy" id="487184"/>
    <lineage>
        <taxon>Bacteria</taxon>
        <taxon>Pseudomonadati</taxon>
        <taxon>Pseudomonadota</taxon>
        <taxon>Gammaproteobacteria</taxon>
        <taxon>Pseudomonadales</taxon>
        <taxon>Pseudomonadaceae</taxon>
        <taxon>Halopseudomonas</taxon>
    </lineage>
</organism>
<gene>
    <name evidence="1" type="ORF">SAMN05216421_1113</name>
</gene>
<dbReference type="OrthoDB" id="8526408at2"/>
<keyword evidence="2" id="KW-1185">Reference proteome</keyword>
<protein>
    <submittedName>
        <fullName evidence="1">Uncharacterized protein</fullName>
    </submittedName>
</protein>
<name>A0A1H1QDG4_9GAMM</name>
<dbReference type="STRING" id="487184.SAMN05216421_1113"/>
<dbReference type="EMBL" id="LT629736">
    <property type="protein sequence ID" value="SDS21532.1"/>
    <property type="molecule type" value="Genomic_DNA"/>
</dbReference>
<reference evidence="2" key="1">
    <citation type="submission" date="2016-10" db="EMBL/GenBank/DDBJ databases">
        <authorList>
            <person name="Varghese N."/>
            <person name="Submissions S."/>
        </authorList>
    </citation>
    <scope>NUCLEOTIDE SEQUENCE [LARGE SCALE GENOMIC DNA]</scope>
    <source>
        <strain evidence="2">NRRL B-51270</strain>
    </source>
</reference>
<evidence type="ECO:0000313" key="1">
    <source>
        <dbReference type="EMBL" id="SDS21532.1"/>
    </source>
</evidence>
<dbReference type="AlphaFoldDB" id="A0A1H1QDG4"/>
<evidence type="ECO:0000313" key="2">
    <source>
        <dbReference type="Proteomes" id="UP000243207"/>
    </source>
</evidence>
<accession>A0A1H1QDG4</accession>
<proteinExistence type="predicted"/>
<dbReference type="RefSeq" id="WP_093392219.1">
    <property type="nucleotide sequence ID" value="NZ_LT629736.1"/>
</dbReference>
<dbReference type="Proteomes" id="UP000243207">
    <property type="component" value="Chromosome I"/>
</dbReference>
<sequence>MTQLVLGGIPVTLYSGAPDVRYSDAGGRTDVTLSGGKPIAMRHFSKRVITITGTGWMATGLDALDWDAEHVLLSPSPLRLSGAGTAFTLTADPRPDEAVTAQALVGGRWVNASVTATGRAATVTPVTGATLYTVAWFPQFTVLCTPPDEGYAGGAVDWQITCREV</sequence>